<keyword evidence="3" id="KW-0598">Phosphotransferase system</keyword>
<dbReference type="AlphaFoldDB" id="A0A2Y9C4Y3"/>
<dbReference type="Proteomes" id="UP000245845">
    <property type="component" value="Unassembled WGS sequence"/>
</dbReference>
<dbReference type="Gene3D" id="3.30.1340.10">
    <property type="entry name" value="HPr-like"/>
    <property type="match status" value="1"/>
</dbReference>
<dbReference type="Pfam" id="PF00381">
    <property type="entry name" value="PTS-HPr"/>
    <property type="match status" value="1"/>
</dbReference>
<comment type="caution">
    <text evidence="5">The sequence shown here is derived from an EMBL/GenBank/DDBJ whole genome shotgun (WGS) entry which is preliminary data.</text>
</comment>
<evidence type="ECO:0000313" key="6">
    <source>
        <dbReference type="Proteomes" id="UP000245845"/>
    </source>
</evidence>
<reference evidence="5 6" key="1">
    <citation type="submission" date="2018-05" db="EMBL/GenBank/DDBJ databases">
        <title>The Hungate 1000. A catalogue of reference genomes from the rumen microbiome.</title>
        <authorList>
            <person name="Kelly W."/>
        </authorList>
    </citation>
    <scope>NUCLEOTIDE SEQUENCE [LARGE SCALE GENOMIC DNA]</scope>
    <source>
        <strain evidence="5 6">NLAE-zl-C242</strain>
    </source>
</reference>
<dbReference type="InterPro" id="IPR035895">
    <property type="entry name" value="HPr-like_sf"/>
</dbReference>
<gene>
    <name evidence="5" type="ORF">A8806_104194</name>
</gene>
<dbReference type="GO" id="GO:0005737">
    <property type="term" value="C:cytoplasm"/>
    <property type="evidence" value="ECO:0007669"/>
    <property type="project" value="UniProtKB-SubCell"/>
</dbReference>
<organism evidence="5 6">
    <name type="scientific">Faecalicatena orotica</name>
    <dbReference type="NCBI Taxonomy" id="1544"/>
    <lineage>
        <taxon>Bacteria</taxon>
        <taxon>Bacillati</taxon>
        <taxon>Bacillota</taxon>
        <taxon>Clostridia</taxon>
        <taxon>Lachnospirales</taxon>
        <taxon>Lachnospiraceae</taxon>
        <taxon>Faecalicatena</taxon>
    </lineage>
</organism>
<dbReference type="InterPro" id="IPR000032">
    <property type="entry name" value="HPr-like"/>
</dbReference>
<accession>A0A2Y9C4Y3</accession>
<dbReference type="EMBL" id="QGDL01000004">
    <property type="protein sequence ID" value="PWJ30324.1"/>
    <property type="molecule type" value="Genomic_DNA"/>
</dbReference>
<proteinExistence type="predicted"/>
<keyword evidence="2" id="KW-0963">Cytoplasm</keyword>
<sequence>MQKFTYVITAVQGIHARPAGQLVNVAKKYESQIMISAKEKTADLKKILALMSLGVKQNEEVTVSVTGTDEAVAVKELKQFFANNL</sequence>
<evidence type="ECO:0000313" key="5">
    <source>
        <dbReference type="EMBL" id="PWJ30324.1"/>
    </source>
</evidence>
<dbReference type="CDD" id="cd00367">
    <property type="entry name" value="PTS-HPr_like"/>
    <property type="match status" value="1"/>
</dbReference>
<evidence type="ECO:0000256" key="3">
    <source>
        <dbReference type="ARBA" id="ARBA00022683"/>
    </source>
</evidence>
<evidence type="ECO:0000256" key="1">
    <source>
        <dbReference type="ARBA" id="ARBA00004496"/>
    </source>
</evidence>
<dbReference type="PRINTS" id="PR00107">
    <property type="entry name" value="PHOSPHOCPHPR"/>
</dbReference>
<dbReference type="PROSITE" id="PS51350">
    <property type="entry name" value="PTS_HPR_DOM"/>
    <property type="match status" value="1"/>
</dbReference>
<name>A0A2Y9C4Y3_9FIRM</name>
<dbReference type="GO" id="GO:0009401">
    <property type="term" value="P:phosphoenolpyruvate-dependent sugar phosphotransferase system"/>
    <property type="evidence" value="ECO:0007669"/>
    <property type="project" value="UniProtKB-KW"/>
</dbReference>
<keyword evidence="6" id="KW-1185">Reference proteome</keyword>
<comment type="subcellular location">
    <subcellularLocation>
        <location evidence="1">Cytoplasm</location>
    </subcellularLocation>
</comment>
<dbReference type="RefSeq" id="WP_109730755.1">
    <property type="nucleotide sequence ID" value="NZ_BAAACK010000019.1"/>
</dbReference>
<protein>
    <submittedName>
        <fullName evidence="5">Phosphocarrier protein</fullName>
    </submittedName>
</protein>
<evidence type="ECO:0000256" key="2">
    <source>
        <dbReference type="ARBA" id="ARBA00022490"/>
    </source>
</evidence>
<feature type="domain" description="HPr" evidence="4">
    <location>
        <begin position="1"/>
        <end position="85"/>
    </location>
</feature>
<dbReference type="NCBIfam" id="TIGR01003">
    <property type="entry name" value="PTS_HPr_family"/>
    <property type="match status" value="1"/>
</dbReference>
<dbReference type="PANTHER" id="PTHR33705:SF2">
    <property type="entry name" value="PHOSPHOCARRIER PROTEIN NPR"/>
    <property type="match status" value="1"/>
</dbReference>
<dbReference type="OrthoDB" id="9809047at2"/>
<dbReference type="PANTHER" id="PTHR33705">
    <property type="entry name" value="PHOSPHOCARRIER PROTEIN HPR"/>
    <property type="match status" value="1"/>
</dbReference>
<dbReference type="InterPro" id="IPR050399">
    <property type="entry name" value="HPr"/>
</dbReference>
<dbReference type="SUPFAM" id="SSF55594">
    <property type="entry name" value="HPr-like"/>
    <property type="match status" value="1"/>
</dbReference>
<evidence type="ECO:0000259" key="4">
    <source>
        <dbReference type="PROSITE" id="PS51350"/>
    </source>
</evidence>